<dbReference type="PROSITE" id="PS51257">
    <property type="entry name" value="PROKAR_LIPOPROTEIN"/>
    <property type="match status" value="1"/>
</dbReference>
<keyword evidence="2" id="KW-0564">Palmitate</keyword>
<name>A0A177MCL8_METMH</name>
<dbReference type="InterPro" id="IPR003423">
    <property type="entry name" value="OMP_efflux"/>
</dbReference>
<dbReference type="SUPFAM" id="SSF56954">
    <property type="entry name" value="Outer membrane efflux proteins (OEP)"/>
    <property type="match status" value="1"/>
</dbReference>
<dbReference type="AlphaFoldDB" id="A0A177MCL8"/>
<dbReference type="Gene3D" id="1.20.1600.10">
    <property type="entry name" value="Outer membrane efflux proteins (OEP)"/>
    <property type="match status" value="1"/>
</dbReference>
<protein>
    <submittedName>
        <fullName evidence="3">Transporter</fullName>
    </submittedName>
</protein>
<comment type="similarity">
    <text evidence="1 2">Belongs to the outer membrane factor (OMF) (TC 1.B.17) family.</text>
</comment>
<dbReference type="GO" id="GO:0015562">
    <property type="term" value="F:efflux transmembrane transporter activity"/>
    <property type="evidence" value="ECO:0007669"/>
    <property type="project" value="InterPro"/>
</dbReference>
<dbReference type="InterPro" id="IPR010131">
    <property type="entry name" value="MdtP/NodT-like"/>
</dbReference>
<dbReference type="EMBL" id="LUUG01000078">
    <property type="protein sequence ID" value="OAI03486.1"/>
    <property type="molecule type" value="Genomic_DNA"/>
</dbReference>
<dbReference type="PANTHER" id="PTHR30203">
    <property type="entry name" value="OUTER MEMBRANE CATION EFFLUX PROTEIN"/>
    <property type="match status" value="1"/>
</dbReference>
<dbReference type="Gene3D" id="2.20.200.10">
    <property type="entry name" value="Outer membrane efflux proteins (OEP)"/>
    <property type="match status" value="1"/>
</dbReference>
<keyword evidence="2" id="KW-0472">Membrane</keyword>
<evidence type="ECO:0000256" key="1">
    <source>
        <dbReference type="ARBA" id="ARBA00007613"/>
    </source>
</evidence>
<evidence type="ECO:0000256" key="2">
    <source>
        <dbReference type="RuleBase" id="RU362097"/>
    </source>
</evidence>
<dbReference type="Proteomes" id="UP000078090">
    <property type="component" value="Unassembled WGS sequence"/>
</dbReference>
<dbReference type="GO" id="GO:0009279">
    <property type="term" value="C:cell outer membrane"/>
    <property type="evidence" value="ECO:0007669"/>
    <property type="project" value="UniProtKB-SubCell"/>
</dbReference>
<comment type="subcellular location">
    <subcellularLocation>
        <location evidence="2">Cell outer membrane</location>
        <topology evidence="2">Lipid-anchor</topology>
    </subcellularLocation>
</comment>
<evidence type="ECO:0000313" key="3">
    <source>
        <dbReference type="EMBL" id="OAI03486.1"/>
    </source>
</evidence>
<dbReference type="NCBIfam" id="TIGR01845">
    <property type="entry name" value="outer_NodT"/>
    <property type="match status" value="1"/>
</dbReference>
<dbReference type="PANTHER" id="PTHR30203:SF25">
    <property type="entry name" value="OUTER MEMBRANE PROTEIN-RELATED"/>
    <property type="match status" value="1"/>
</dbReference>
<organism evidence="3 4">
    <name type="scientific">Methylomonas methanica</name>
    <dbReference type="NCBI Taxonomy" id="421"/>
    <lineage>
        <taxon>Bacteria</taxon>
        <taxon>Pseudomonadati</taxon>
        <taxon>Pseudomonadota</taxon>
        <taxon>Gammaproteobacteria</taxon>
        <taxon>Methylococcales</taxon>
        <taxon>Methylococcaceae</taxon>
        <taxon>Methylomonas</taxon>
    </lineage>
</organism>
<evidence type="ECO:0000313" key="4">
    <source>
        <dbReference type="Proteomes" id="UP000078090"/>
    </source>
</evidence>
<dbReference type="Pfam" id="PF02321">
    <property type="entry name" value="OEP"/>
    <property type="match status" value="2"/>
</dbReference>
<dbReference type="RefSeq" id="WP_064009012.1">
    <property type="nucleotide sequence ID" value="NZ_LUUG01000078.1"/>
</dbReference>
<keyword evidence="2" id="KW-0449">Lipoprotein</keyword>
<dbReference type="OrthoDB" id="9770517at2"/>
<proteinExistence type="inferred from homology"/>
<keyword evidence="2" id="KW-1134">Transmembrane beta strand</keyword>
<comment type="caution">
    <text evidence="3">The sequence shown here is derived from an EMBL/GenBank/DDBJ whole genome shotgun (WGS) entry which is preliminary data.</text>
</comment>
<gene>
    <name evidence="3" type="ORF">A1332_15820</name>
</gene>
<keyword evidence="2" id="KW-0812">Transmembrane</keyword>
<accession>A0A177MCL8</accession>
<reference evidence="3 4" key="1">
    <citation type="submission" date="2016-03" db="EMBL/GenBank/DDBJ databases">
        <authorList>
            <person name="Ploux O."/>
        </authorList>
    </citation>
    <scope>NUCLEOTIDE SEQUENCE [LARGE SCALE GENOMIC DNA]</scope>
    <source>
        <strain evidence="3 4">R-45363</strain>
    </source>
</reference>
<sequence>MLGKPTGLIILIAAAGCTVGPNYHAPTANAPGSWQAEKTTNTAITTSDPKHLQNWWLRFNDAPLNVLMAKALAGNLDIKIASTRIDQARAERRGTQAELFPTVNIKAGAQRQENPLPGLAPGIRYNMLELGFDALWEIDLFGRQQRRLEAASAELDSANAGYQQALVTLSAELARSYVEYRSAQNQLRITSSNLQTQQATLSLTEKLFDEGVVARHEVVRSRALTETTMAQIPALEAKLTGLLRQLELLVGQHPGSLALELKELGSVPQTAGAEVLASPAVTLRNRPDIHIAERQLAAATALQGSAVAELFPKISLSAFVGLRNTDLESLFKSAAFSYGTAANLLQPLLNFGRIRAGIQLADARQQEAYLSYEKTILEALRETETVLSRYLNEEQRRRLLVSSTQDLRESVRLSELRYQEGVISFLDVLDSQRSLYAAEIELARSEADTSTHLIAVYKALGGGPENSSMQSQNSEEP</sequence>